<organism evidence="2 3">
    <name type="scientific">Limosa lapponica baueri</name>
    <dbReference type="NCBI Taxonomy" id="1758121"/>
    <lineage>
        <taxon>Eukaryota</taxon>
        <taxon>Metazoa</taxon>
        <taxon>Chordata</taxon>
        <taxon>Craniata</taxon>
        <taxon>Vertebrata</taxon>
        <taxon>Euteleostomi</taxon>
        <taxon>Archelosauria</taxon>
        <taxon>Archosauria</taxon>
        <taxon>Dinosauria</taxon>
        <taxon>Saurischia</taxon>
        <taxon>Theropoda</taxon>
        <taxon>Coelurosauria</taxon>
        <taxon>Aves</taxon>
        <taxon>Neognathae</taxon>
        <taxon>Neoaves</taxon>
        <taxon>Charadriiformes</taxon>
        <taxon>Scolopacidae</taxon>
        <taxon>Limosa</taxon>
    </lineage>
</organism>
<dbReference type="PANTHER" id="PTHR33332">
    <property type="entry name" value="REVERSE TRANSCRIPTASE DOMAIN-CONTAINING PROTEIN"/>
    <property type="match status" value="1"/>
</dbReference>
<sequence>MRRSGTTLYERNPSSWSSEIDLPYLLVLGSFPNEGRAVGIVYPYFSKAFYVVSCKIFIEKLTKHRLDEQTARWTENWLSGHSQRVVIGGLKFSWRSVTSGVPQGSLLRLVLFNIFINHLDDGTEHTLSKVVENTKVGGVADMPECHTTIQRVFNSLE</sequence>
<dbReference type="Proteomes" id="UP000233556">
    <property type="component" value="Unassembled WGS sequence"/>
</dbReference>
<keyword evidence="3" id="KW-1185">Reference proteome</keyword>
<proteinExistence type="predicted"/>
<reference evidence="3" key="1">
    <citation type="submission" date="2017-11" db="EMBL/GenBank/DDBJ databases">
        <authorList>
            <person name="Lima N.C."/>
            <person name="Parody-Merino A.M."/>
            <person name="Battley P.F."/>
            <person name="Fidler A.E."/>
            <person name="Prosdocimi F."/>
        </authorList>
    </citation>
    <scope>NUCLEOTIDE SEQUENCE [LARGE SCALE GENOMIC DNA]</scope>
</reference>
<protein>
    <submittedName>
        <fullName evidence="2">Rna-directed dna polymerase from mobile element jockey-like</fullName>
    </submittedName>
</protein>
<dbReference type="GO" id="GO:0003964">
    <property type="term" value="F:RNA-directed DNA polymerase activity"/>
    <property type="evidence" value="ECO:0007669"/>
    <property type="project" value="UniProtKB-KW"/>
</dbReference>
<evidence type="ECO:0000313" key="2">
    <source>
        <dbReference type="EMBL" id="PKU40581.1"/>
    </source>
</evidence>
<dbReference type="InterPro" id="IPR000477">
    <property type="entry name" value="RT_dom"/>
</dbReference>
<dbReference type="AlphaFoldDB" id="A0A2I0U3J8"/>
<feature type="domain" description="Reverse transcriptase" evidence="1">
    <location>
        <begin position="46"/>
        <end position="125"/>
    </location>
</feature>
<dbReference type="EMBL" id="KZ506245">
    <property type="protein sequence ID" value="PKU40581.1"/>
    <property type="molecule type" value="Genomic_DNA"/>
</dbReference>
<reference evidence="3" key="2">
    <citation type="submission" date="2017-12" db="EMBL/GenBank/DDBJ databases">
        <title>Genome sequence of the Bar-tailed Godwit (Limosa lapponica baueri).</title>
        <authorList>
            <person name="Lima N.C.B."/>
            <person name="Parody-Merino A.M."/>
            <person name="Battley P.F."/>
            <person name="Fidler A.E."/>
            <person name="Prosdocimi F."/>
        </authorList>
    </citation>
    <scope>NUCLEOTIDE SEQUENCE [LARGE SCALE GENOMIC DNA]</scope>
</reference>
<keyword evidence="2" id="KW-0548">Nucleotidyltransferase</keyword>
<name>A0A2I0U3J8_LIMLA</name>
<keyword evidence="2" id="KW-0808">Transferase</keyword>
<dbReference type="OrthoDB" id="416454at2759"/>
<evidence type="ECO:0000313" key="3">
    <source>
        <dbReference type="Proteomes" id="UP000233556"/>
    </source>
</evidence>
<accession>A0A2I0U3J8</accession>
<dbReference type="Pfam" id="PF00078">
    <property type="entry name" value="RVT_1"/>
    <property type="match status" value="1"/>
</dbReference>
<evidence type="ECO:0000259" key="1">
    <source>
        <dbReference type="Pfam" id="PF00078"/>
    </source>
</evidence>
<keyword evidence="2" id="KW-0695">RNA-directed DNA polymerase</keyword>
<gene>
    <name evidence="2" type="ORF">llap_9111</name>
</gene>